<evidence type="ECO:0008006" key="3">
    <source>
        <dbReference type="Google" id="ProtNLM"/>
    </source>
</evidence>
<protein>
    <recommendedName>
        <fullName evidence="3">Secreted protein</fullName>
    </recommendedName>
</protein>
<dbReference type="OrthoDB" id="137007at2157"/>
<dbReference type="EMBL" id="JMIY01000007">
    <property type="protein sequence ID" value="KCZ70555.1"/>
    <property type="molecule type" value="Genomic_DNA"/>
</dbReference>
<gene>
    <name evidence="1" type="ORF">ANME2D_02575</name>
</gene>
<dbReference type="AlphaFoldDB" id="A0A062V574"/>
<evidence type="ECO:0000313" key="1">
    <source>
        <dbReference type="EMBL" id="KCZ70555.1"/>
    </source>
</evidence>
<evidence type="ECO:0000313" key="2">
    <source>
        <dbReference type="Proteomes" id="UP000027153"/>
    </source>
</evidence>
<dbReference type="Proteomes" id="UP000027153">
    <property type="component" value="Unassembled WGS sequence"/>
</dbReference>
<dbReference type="RefSeq" id="WP_048092240.1">
    <property type="nucleotide sequence ID" value="NZ_JMIY01000007.1"/>
</dbReference>
<name>A0A062V574_9EURY</name>
<reference evidence="1 2" key="1">
    <citation type="journal article" date="2013" name="Nature">
        <title>Anaerobic oxidation of methane coupled to nitrate reduction in a novel archaeal lineage.</title>
        <authorList>
            <person name="Haroon M.F."/>
            <person name="Hu S."/>
            <person name="Shi Y."/>
            <person name="Imelfort M."/>
            <person name="Keller J."/>
            <person name="Hugenholtz P."/>
            <person name="Yuan Z."/>
            <person name="Tyson G.W."/>
        </authorList>
    </citation>
    <scope>NUCLEOTIDE SEQUENCE [LARGE SCALE GENOMIC DNA]</scope>
    <source>
        <strain evidence="1 2">ANME-2d</strain>
    </source>
</reference>
<comment type="caution">
    <text evidence="1">The sequence shown here is derived from an EMBL/GenBank/DDBJ whole genome shotgun (WGS) entry which is preliminary data.</text>
</comment>
<accession>A0A062V574</accession>
<sequence>MGVLQTEHDFVLPMGYVDETGTLHKEGKMRLATAADEILPMKDPRVQSNPAYLTVILLSRVVTRLGDLKMITPKVIEGLFSGDFAYLQEMYTRINQNGSNVIRAVCPKCEHKFDVEMESLGE</sequence>
<organism evidence="1 2">
    <name type="scientific">Candidatus Methanoperedens nitratireducens</name>
    <dbReference type="NCBI Taxonomy" id="1392998"/>
    <lineage>
        <taxon>Archaea</taxon>
        <taxon>Methanobacteriati</taxon>
        <taxon>Methanobacteriota</taxon>
        <taxon>Stenosarchaea group</taxon>
        <taxon>Methanomicrobia</taxon>
        <taxon>Methanosarcinales</taxon>
        <taxon>ANME-2 cluster</taxon>
        <taxon>Candidatus Methanoperedentaceae</taxon>
        <taxon>Candidatus Methanoperedens</taxon>
    </lineage>
</organism>
<proteinExistence type="predicted"/>
<keyword evidence="2" id="KW-1185">Reference proteome</keyword>
<dbReference type="PATRIC" id="fig|1392998.3.peg.2876"/>